<dbReference type="PRINTS" id="PR00420">
    <property type="entry name" value="RNGMNOXGNASE"/>
</dbReference>
<dbReference type="PANTHER" id="PTHR43876:SF8">
    <property type="entry name" value="2-OCTAPRENYL-6-METHOXYPHENOL HYDROXYLASE"/>
    <property type="match status" value="1"/>
</dbReference>
<dbReference type="NCBIfam" id="TIGR01984">
    <property type="entry name" value="UbiH"/>
    <property type="match status" value="1"/>
</dbReference>
<keyword evidence="9" id="KW-0812">Transmembrane</keyword>
<evidence type="ECO:0000313" key="12">
    <source>
        <dbReference type="Proteomes" id="UP000199297"/>
    </source>
</evidence>
<keyword evidence="6" id="KW-0560">Oxidoreductase</keyword>
<dbReference type="InterPro" id="IPR018168">
    <property type="entry name" value="Ubi_Hdrlase_CS"/>
</dbReference>
<keyword evidence="9" id="KW-0472">Membrane</keyword>
<evidence type="ECO:0000256" key="9">
    <source>
        <dbReference type="SAM" id="Phobius"/>
    </source>
</evidence>
<protein>
    <submittedName>
        <fullName evidence="11">2-octaprenyl-6-methoxyphenol hydroxylase</fullName>
    </submittedName>
</protein>
<name>A0A1H7S3R7_9GAMM</name>
<dbReference type="GO" id="GO:0006744">
    <property type="term" value="P:ubiquinone biosynthetic process"/>
    <property type="evidence" value="ECO:0007669"/>
    <property type="project" value="UniProtKB-UniPathway"/>
</dbReference>
<evidence type="ECO:0000256" key="7">
    <source>
        <dbReference type="ARBA" id="ARBA00023033"/>
    </source>
</evidence>
<evidence type="ECO:0000313" key="11">
    <source>
        <dbReference type="EMBL" id="SEL66929.1"/>
    </source>
</evidence>
<dbReference type="NCBIfam" id="TIGR01988">
    <property type="entry name" value="Ubi-OHases"/>
    <property type="match status" value="1"/>
</dbReference>
<dbReference type="GO" id="GO:0008681">
    <property type="term" value="F:2-octaprenyl-6-methoxyphenol hydroxylase activity"/>
    <property type="evidence" value="ECO:0007669"/>
    <property type="project" value="InterPro"/>
</dbReference>
<dbReference type="Proteomes" id="UP000199297">
    <property type="component" value="Unassembled WGS sequence"/>
</dbReference>
<gene>
    <name evidence="11" type="ORF">SAMN05216262_1176</name>
</gene>
<dbReference type="InterPro" id="IPR051205">
    <property type="entry name" value="UbiH/COQ6_monooxygenase"/>
</dbReference>
<dbReference type="FunFam" id="3.50.50.60:FF:000021">
    <property type="entry name" value="Ubiquinone biosynthesis monooxygenase COQ6"/>
    <property type="match status" value="1"/>
</dbReference>
<evidence type="ECO:0000256" key="3">
    <source>
        <dbReference type="ARBA" id="ARBA00005349"/>
    </source>
</evidence>
<dbReference type="OrthoDB" id="9769565at2"/>
<keyword evidence="7" id="KW-0503">Monooxygenase</keyword>
<comment type="cofactor">
    <cofactor evidence="1">
        <name>FAD</name>
        <dbReference type="ChEBI" id="CHEBI:57692"/>
    </cofactor>
</comment>
<comment type="pathway">
    <text evidence="2">Cofactor biosynthesis; ubiquinone biosynthesis.</text>
</comment>
<dbReference type="Gene3D" id="3.50.50.60">
    <property type="entry name" value="FAD/NAD(P)-binding domain"/>
    <property type="match status" value="2"/>
</dbReference>
<dbReference type="InterPro" id="IPR036188">
    <property type="entry name" value="FAD/NAD-bd_sf"/>
</dbReference>
<dbReference type="PROSITE" id="PS01304">
    <property type="entry name" value="UBIH"/>
    <property type="match status" value="1"/>
</dbReference>
<feature type="domain" description="FAD-binding" evidence="10">
    <location>
        <begin position="18"/>
        <end position="378"/>
    </location>
</feature>
<keyword evidence="4" id="KW-0285">Flavoprotein</keyword>
<dbReference type="SUPFAM" id="SSF51905">
    <property type="entry name" value="FAD/NAD(P)-binding domain"/>
    <property type="match status" value="1"/>
</dbReference>
<dbReference type="AlphaFoldDB" id="A0A1H7S3R7"/>
<comment type="similarity">
    <text evidence="3">Belongs to the UbiH/COQ6 family.</text>
</comment>
<keyword evidence="5" id="KW-0274">FAD</keyword>
<evidence type="ECO:0000256" key="8">
    <source>
        <dbReference type="ARBA" id="ARBA00065734"/>
    </source>
</evidence>
<sequence>MTNSTKHATPRDTGARHFDVIISGGGLSGALMALSLANLVNPQNTSLNIAIIEANPVLSESSGSFDERVLALSHGSAAYLAEVGAWQYLADYAEPINNIHISDRGHYGKARLYAKQHQVEALGYVAQMSGIGAAMLTALAAKQNISWFSPDTIADIQWQSEQVNIRLTSGQQLSAALLLACDGAQSVCRKFANIATSSRDYQQSALIANVVTEKHHGNIAYERFTDTGPIAMLPLPAVSSAGQKQKVPQGAGHCSLVWTLTPTQAEQMQQLNDHDFAQQLSQAFGYWLGNIKHVGQRVVYPLKLVQAHEQVFHRMALIGNASHTIHPIAGQGFNLGLRDVSAMTALIKQALVQQQDIGAFKHLMHYAQQRQQDQQQVITLTDSLVTLFSNQLPPLVVGRNIGLKVLNYLPVLKNALVKKTMGY</sequence>
<dbReference type="Pfam" id="PF01494">
    <property type="entry name" value="FAD_binding_3"/>
    <property type="match status" value="1"/>
</dbReference>
<dbReference type="GO" id="GO:0071949">
    <property type="term" value="F:FAD binding"/>
    <property type="evidence" value="ECO:0007669"/>
    <property type="project" value="InterPro"/>
</dbReference>
<evidence type="ECO:0000259" key="10">
    <source>
        <dbReference type="Pfam" id="PF01494"/>
    </source>
</evidence>
<dbReference type="RefSeq" id="WP_085285797.1">
    <property type="nucleotide sequence ID" value="NZ_FOBI01000017.1"/>
</dbReference>
<dbReference type="InterPro" id="IPR011295">
    <property type="entry name" value="UbiH"/>
</dbReference>
<comment type="subunit">
    <text evidence="8">Component of the Ubi complex metabolon, which regroups five ubiquinone biosynthesis proteins (UbiE, UbiF, UbiG, UbiH and UbiI) and two accessory factors (UbiK and the lipid-binding protein UbiJ).</text>
</comment>
<dbReference type="STRING" id="641665.GCA_002104455_01486"/>
<organism evidence="11 12">
    <name type="scientific">Colwellia chukchiensis</name>
    <dbReference type="NCBI Taxonomy" id="641665"/>
    <lineage>
        <taxon>Bacteria</taxon>
        <taxon>Pseudomonadati</taxon>
        <taxon>Pseudomonadota</taxon>
        <taxon>Gammaproteobacteria</taxon>
        <taxon>Alteromonadales</taxon>
        <taxon>Colwelliaceae</taxon>
        <taxon>Colwellia</taxon>
    </lineage>
</organism>
<keyword evidence="12" id="KW-1185">Reference proteome</keyword>
<dbReference type="InterPro" id="IPR002938">
    <property type="entry name" value="FAD-bd"/>
</dbReference>
<evidence type="ECO:0000256" key="1">
    <source>
        <dbReference type="ARBA" id="ARBA00001974"/>
    </source>
</evidence>
<dbReference type="UniPathway" id="UPA00232"/>
<evidence type="ECO:0000256" key="5">
    <source>
        <dbReference type="ARBA" id="ARBA00022827"/>
    </source>
</evidence>
<evidence type="ECO:0000256" key="2">
    <source>
        <dbReference type="ARBA" id="ARBA00004749"/>
    </source>
</evidence>
<proteinExistence type="inferred from homology"/>
<evidence type="ECO:0000256" key="6">
    <source>
        <dbReference type="ARBA" id="ARBA00023002"/>
    </source>
</evidence>
<feature type="transmembrane region" description="Helical" evidence="9">
    <location>
        <begin position="20"/>
        <end position="40"/>
    </location>
</feature>
<reference evidence="12" key="1">
    <citation type="submission" date="2016-10" db="EMBL/GenBank/DDBJ databases">
        <authorList>
            <person name="Varghese N."/>
            <person name="Submissions S."/>
        </authorList>
    </citation>
    <scope>NUCLEOTIDE SEQUENCE [LARGE SCALE GENOMIC DNA]</scope>
    <source>
        <strain evidence="12">CGMCC 1.9127</strain>
    </source>
</reference>
<dbReference type="PANTHER" id="PTHR43876">
    <property type="entry name" value="UBIQUINONE BIOSYNTHESIS MONOOXYGENASE COQ6, MITOCHONDRIAL"/>
    <property type="match status" value="1"/>
</dbReference>
<evidence type="ECO:0000256" key="4">
    <source>
        <dbReference type="ARBA" id="ARBA00022630"/>
    </source>
</evidence>
<dbReference type="NCBIfam" id="NF004356">
    <property type="entry name" value="PRK05732.1"/>
    <property type="match status" value="1"/>
</dbReference>
<accession>A0A1H7S3R7</accession>
<dbReference type="InterPro" id="IPR010971">
    <property type="entry name" value="UbiH/COQ6"/>
</dbReference>
<keyword evidence="9" id="KW-1133">Transmembrane helix</keyword>
<dbReference type="EMBL" id="FOBI01000017">
    <property type="protein sequence ID" value="SEL66929.1"/>
    <property type="molecule type" value="Genomic_DNA"/>
</dbReference>
<dbReference type="GO" id="GO:0110142">
    <property type="term" value="C:ubiquinone biosynthesis complex"/>
    <property type="evidence" value="ECO:0007669"/>
    <property type="project" value="UniProtKB-ARBA"/>
</dbReference>